<evidence type="ECO:0000256" key="1">
    <source>
        <dbReference type="SAM" id="Phobius"/>
    </source>
</evidence>
<reference evidence="3" key="2">
    <citation type="journal article" date="2023" name="MicrobiologyOpen">
        <title>Genomics of the tumorigenes clade of the family Rhizobiaceae and description of Rhizobium rhododendri sp. nov.</title>
        <authorList>
            <person name="Kuzmanovic N."/>
            <person name="diCenzo G.C."/>
            <person name="Bunk B."/>
            <person name="Sproeer C."/>
            <person name="Fruehling A."/>
            <person name="Neumann-Schaal M."/>
            <person name="Overmann J."/>
            <person name="Smalla K."/>
        </authorList>
    </citation>
    <scope>NUCLEOTIDE SEQUENCE [LARGE SCALE GENOMIC DNA]</scope>
    <source>
        <strain evidence="3">1078</strain>
    </source>
</reference>
<accession>A0AAF1KUA5</accession>
<feature type="transmembrane region" description="Helical" evidence="1">
    <location>
        <begin position="24"/>
        <end position="47"/>
    </location>
</feature>
<name>A0AAF1KUA5_9HYPH</name>
<dbReference type="AlphaFoldDB" id="A0AAF1KUA5"/>
<proteinExistence type="predicted"/>
<organism evidence="2 3">
    <name type="scientific">Rhizobium tumorigenes</name>
    <dbReference type="NCBI Taxonomy" id="2041385"/>
    <lineage>
        <taxon>Bacteria</taxon>
        <taxon>Pseudomonadati</taxon>
        <taxon>Pseudomonadota</taxon>
        <taxon>Alphaproteobacteria</taxon>
        <taxon>Hyphomicrobiales</taxon>
        <taxon>Rhizobiaceae</taxon>
        <taxon>Rhizobium/Agrobacterium group</taxon>
        <taxon>Rhizobium</taxon>
    </lineage>
</organism>
<protein>
    <submittedName>
        <fullName evidence="2">Uncharacterized protein</fullName>
    </submittedName>
</protein>
<evidence type="ECO:0000313" key="2">
    <source>
        <dbReference type="EMBL" id="WFR95771.1"/>
    </source>
</evidence>
<dbReference type="RefSeq" id="WP_111216764.1">
    <property type="nucleotide sequence ID" value="NZ_CP117255.1"/>
</dbReference>
<evidence type="ECO:0000313" key="3">
    <source>
        <dbReference type="Proteomes" id="UP000249499"/>
    </source>
</evidence>
<dbReference type="KEGG" id="rtu:PR017_01055"/>
<keyword evidence="1" id="KW-0812">Transmembrane</keyword>
<sequence>MSLSDDGIADSEETRQQRGAMPRVVASLIVAFFAYLGLAFGGGFATFASTEANNFSAAKGSQQPHYITQRDNARGVVAAERNAEPKSSWHDGNAALLAFATPIHIFDDDAGCLPALASSLSGPYNAPAYLARGPPAVSA</sequence>
<dbReference type="Proteomes" id="UP000249499">
    <property type="component" value="Chromosome"/>
</dbReference>
<gene>
    <name evidence="2" type="ORF">PR017_01055</name>
</gene>
<keyword evidence="1" id="KW-0472">Membrane</keyword>
<reference evidence="2 3" key="1">
    <citation type="journal article" date="2018" name="Sci. Rep.">
        <title>Rhizobium tumorigenes sp. nov., a novel plant tumorigenic bacterium isolated from cane gall tumors on thornless blackberry.</title>
        <authorList>
            <person name="Kuzmanovi N."/>
            <person name="Smalla K."/>
            <person name="Gronow S."/>
            <person name="PuBawska J."/>
        </authorList>
    </citation>
    <scope>NUCLEOTIDE SEQUENCE [LARGE SCALE GENOMIC DNA]</scope>
    <source>
        <strain evidence="2 3">1078</strain>
    </source>
</reference>
<keyword evidence="3" id="KW-1185">Reference proteome</keyword>
<dbReference type="EMBL" id="CP117255">
    <property type="protein sequence ID" value="WFR95771.1"/>
    <property type="molecule type" value="Genomic_DNA"/>
</dbReference>
<keyword evidence="1" id="KW-1133">Transmembrane helix</keyword>